<dbReference type="Pfam" id="PF00072">
    <property type="entry name" value="Response_reg"/>
    <property type="match status" value="1"/>
</dbReference>
<evidence type="ECO:0000256" key="3">
    <source>
        <dbReference type="ARBA" id="ARBA00023015"/>
    </source>
</evidence>
<keyword evidence="1 5" id="KW-0597">Phosphoprotein</keyword>
<keyword evidence="2" id="KW-0902">Two-component regulatory system</keyword>
<keyword evidence="3" id="KW-0805">Transcription regulation</keyword>
<reference evidence="7 8" key="1">
    <citation type="journal article" date="2017" name="ISME J.">
        <title>Energy and carbon metabolisms in a deep terrestrial subsurface fluid microbial community.</title>
        <authorList>
            <person name="Momper L."/>
            <person name="Jungbluth S.P."/>
            <person name="Lee M.D."/>
            <person name="Amend J.P."/>
        </authorList>
    </citation>
    <scope>NUCLEOTIDE SEQUENCE [LARGE SCALE GENOMIC DNA]</scope>
    <source>
        <strain evidence="7">SURF_5</strain>
    </source>
</reference>
<feature type="modified residue" description="4-aspartylphosphate" evidence="5">
    <location>
        <position position="54"/>
    </location>
</feature>
<dbReference type="PANTHER" id="PTHR44591:SF14">
    <property type="entry name" value="PROTEIN PILG"/>
    <property type="match status" value="1"/>
</dbReference>
<evidence type="ECO:0000256" key="4">
    <source>
        <dbReference type="ARBA" id="ARBA00023163"/>
    </source>
</evidence>
<evidence type="ECO:0000256" key="1">
    <source>
        <dbReference type="ARBA" id="ARBA00022553"/>
    </source>
</evidence>
<organism evidence="7 8">
    <name type="scientific">Abyssobacteria bacterium (strain SURF_5)</name>
    <dbReference type="NCBI Taxonomy" id="2093360"/>
    <lineage>
        <taxon>Bacteria</taxon>
        <taxon>Pseudomonadati</taxon>
        <taxon>Candidatus Hydrogenedentota</taxon>
        <taxon>Candidatus Abyssobacteria</taxon>
    </lineage>
</organism>
<dbReference type="InterPro" id="IPR050595">
    <property type="entry name" value="Bact_response_regulator"/>
</dbReference>
<dbReference type="AlphaFoldDB" id="A0A3A4N8C5"/>
<evidence type="ECO:0000259" key="6">
    <source>
        <dbReference type="PROSITE" id="PS50110"/>
    </source>
</evidence>
<keyword evidence="4" id="KW-0804">Transcription</keyword>
<accession>A0A3A4N8C5</accession>
<proteinExistence type="predicted"/>
<dbReference type="GO" id="GO:0000160">
    <property type="term" value="P:phosphorelay signal transduction system"/>
    <property type="evidence" value="ECO:0007669"/>
    <property type="project" value="UniProtKB-KW"/>
</dbReference>
<dbReference type="Proteomes" id="UP000265882">
    <property type="component" value="Unassembled WGS sequence"/>
</dbReference>
<evidence type="ECO:0000256" key="2">
    <source>
        <dbReference type="ARBA" id="ARBA00023012"/>
    </source>
</evidence>
<dbReference type="EMBL" id="QZKU01000114">
    <property type="protein sequence ID" value="RJP17507.1"/>
    <property type="molecule type" value="Genomic_DNA"/>
</dbReference>
<dbReference type="FunFam" id="3.40.50.2300:FF:000018">
    <property type="entry name" value="DNA-binding transcriptional regulator NtrC"/>
    <property type="match status" value="1"/>
</dbReference>
<dbReference type="Gene3D" id="3.40.50.2300">
    <property type="match status" value="1"/>
</dbReference>
<evidence type="ECO:0000256" key="5">
    <source>
        <dbReference type="PROSITE-ProRule" id="PRU00169"/>
    </source>
</evidence>
<evidence type="ECO:0000313" key="8">
    <source>
        <dbReference type="Proteomes" id="UP000265882"/>
    </source>
</evidence>
<sequence length="143" mass="16165">MANEKVLLVDDEQEFTQTLSERMESRGLQVVTAENGPTALRKAEEESFDAIILDIMMPGMDGIETLRRLREINPKLQVIMLTGHATVKTGIEATKLGALDFLEKPADIKQLLEKIDQAKTNKMLLVEEENEEKIKKILKSKGW</sequence>
<dbReference type="InterPro" id="IPR011006">
    <property type="entry name" value="CheY-like_superfamily"/>
</dbReference>
<comment type="caution">
    <text evidence="7">The sequence shown here is derived from an EMBL/GenBank/DDBJ whole genome shotgun (WGS) entry which is preliminary data.</text>
</comment>
<feature type="domain" description="Response regulatory" evidence="6">
    <location>
        <begin position="5"/>
        <end position="119"/>
    </location>
</feature>
<dbReference type="SUPFAM" id="SSF52172">
    <property type="entry name" value="CheY-like"/>
    <property type="match status" value="1"/>
</dbReference>
<protein>
    <submittedName>
        <fullName evidence="7">Response regulator</fullName>
    </submittedName>
</protein>
<dbReference type="InterPro" id="IPR001789">
    <property type="entry name" value="Sig_transdc_resp-reg_receiver"/>
</dbReference>
<name>A0A3A4N8C5_ABYX5</name>
<gene>
    <name evidence="7" type="ORF">C4520_16200</name>
</gene>
<evidence type="ECO:0000313" key="7">
    <source>
        <dbReference type="EMBL" id="RJP17507.1"/>
    </source>
</evidence>
<dbReference type="PROSITE" id="PS50110">
    <property type="entry name" value="RESPONSE_REGULATORY"/>
    <property type="match status" value="1"/>
</dbReference>
<dbReference type="SMART" id="SM00448">
    <property type="entry name" value="REC"/>
    <property type="match status" value="1"/>
</dbReference>
<dbReference type="PANTHER" id="PTHR44591">
    <property type="entry name" value="STRESS RESPONSE REGULATOR PROTEIN 1"/>
    <property type="match status" value="1"/>
</dbReference>